<comment type="caution">
    <text evidence="1">The sequence shown here is derived from an EMBL/GenBank/DDBJ whole genome shotgun (WGS) entry which is preliminary data.</text>
</comment>
<organism evidence="1 2">
    <name type="scientific">Apiosordaria backusii</name>
    <dbReference type="NCBI Taxonomy" id="314023"/>
    <lineage>
        <taxon>Eukaryota</taxon>
        <taxon>Fungi</taxon>
        <taxon>Dikarya</taxon>
        <taxon>Ascomycota</taxon>
        <taxon>Pezizomycotina</taxon>
        <taxon>Sordariomycetes</taxon>
        <taxon>Sordariomycetidae</taxon>
        <taxon>Sordariales</taxon>
        <taxon>Lasiosphaeriaceae</taxon>
        <taxon>Apiosordaria</taxon>
    </lineage>
</organism>
<accession>A0AA39ZSK8</accession>
<dbReference type="AlphaFoldDB" id="A0AA39ZSK8"/>
<sequence length="123" mass="13842">MIEAVSEDIFRTFRFLLDVKSVGYDHVGFGVAGLSDRPMTGLNLLLPFNDYLANTDLSNLTLNITAIVFTQMRARNPADNANLTLIPGDVFADEAYIQVQWPWLTLFLVERSLLRGCLSRRSC</sequence>
<protein>
    <submittedName>
        <fullName evidence="1">Uncharacterized protein</fullName>
    </submittedName>
</protein>
<proteinExistence type="predicted"/>
<evidence type="ECO:0000313" key="2">
    <source>
        <dbReference type="Proteomes" id="UP001172159"/>
    </source>
</evidence>
<dbReference type="EMBL" id="JAUKTV010000023">
    <property type="protein sequence ID" value="KAK0702901.1"/>
    <property type="molecule type" value="Genomic_DNA"/>
</dbReference>
<reference evidence="1" key="1">
    <citation type="submission" date="2023-06" db="EMBL/GenBank/DDBJ databases">
        <title>Genome-scale phylogeny and comparative genomics of the fungal order Sordariales.</title>
        <authorList>
            <consortium name="Lawrence Berkeley National Laboratory"/>
            <person name="Hensen N."/>
            <person name="Bonometti L."/>
            <person name="Westerberg I."/>
            <person name="Brannstrom I.O."/>
            <person name="Guillou S."/>
            <person name="Cros-Aarteil S."/>
            <person name="Calhoun S."/>
            <person name="Haridas S."/>
            <person name="Kuo A."/>
            <person name="Mondo S."/>
            <person name="Pangilinan J."/>
            <person name="Riley R."/>
            <person name="Labutti K."/>
            <person name="Andreopoulos B."/>
            <person name="Lipzen A."/>
            <person name="Chen C."/>
            <person name="Yanf M."/>
            <person name="Daum C."/>
            <person name="Ng V."/>
            <person name="Clum A."/>
            <person name="Steindorff A."/>
            <person name="Ohm R."/>
            <person name="Martin F."/>
            <person name="Silar P."/>
            <person name="Natvig D."/>
            <person name="Lalanne C."/>
            <person name="Gautier V."/>
            <person name="Ament-Velasquez S.L."/>
            <person name="Kruys A."/>
            <person name="Hutchinson M.I."/>
            <person name="Powell A.J."/>
            <person name="Barry K."/>
            <person name="Miller A.N."/>
            <person name="Grigoriev I.V."/>
            <person name="Debuchy R."/>
            <person name="Gladieux P."/>
            <person name="Thoren M.H."/>
            <person name="Johannesson H."/>
        </authorList>
    </citation>
    <scope>NUCLEOTIDE SEQUENCE</scope>
    <source>
        <strain evidence="1">CBS 540.89</strain>
    </source>
</reference>
<dbReference type="Proteomes" id="UP001172159">
    <property type="component" value="Unassembled WGS sequence"/>
</dbReference>
<evidence type="ECO:0000313" key="1">
    <source>
        <dbReference type="EMBL" id="KAK0702901.1"/>
    </source>
</evidence>
<gene>
    <name evidence="1" type="ORF">B0T21DRAFT_109003</name>
</gene>
<keyword evidence="2" id="KW-1185">Reference proteome</keyword>
<name>A0AA39ZSK8_9PEZI</name>